<dbReference type="InterPro" id="IPR050266">
    <property type="entry name" value="AB_hydrolase_sf"/>
</dbReference>
<evidence type="ECO:0000313" key="2">
    <source>
        <dbReference type="EMBL" id="GEN79681.1"/>
    </source>
</evidence>
<keyword evidence="3" id="KW-1185">Reference proteome</keyword>
<protein>
    <submittedName>
        <fullName evidence="2">Hydrolase</fullName>
    </submittedName>
</protein>
<reference evidence="2 3" key="1">
    <citation type="submission" date="2019-07" db="EMBL/GenBank/DDBJ databases">
        <title>Whole genome shotgun sequence of Actinotalea fermentans NBRC 105374.</title>
        <authorList>
            <person name="Hosoyama A."/>
            <person name="Uohara A."/>
            <person name="Ohji S."/>
            <person name="Ichikawa N."/>
        </authorList>
    </citation>
    <scope>NUCLEOTIDE SEQUENCE [LARGE SCALE GENOMIC DNA]</scope>
    <source>
        <strain evidence="2 3">NBRC 105374</strain>
    </source>
</reference>
<dbReference type="OrthoDB" id="3771266at2"/>
<gene>
    <name evidence="2" type="ORF">AFE02nite_14150</name>
</gene>
<dbReference type="EMBL" id="BJYK01000002">
    <property type="protein sequence ID" value="GEN79681.1"/>
    <property type="molecule type" value="Genomic_DNA"/>
</dbReference>
<feature type="domain" description="AB hydrolase-1" evidence="1">
    <location>
        <begin position="32"/>
        <end position="270"/>
    </location>
</feature>
<organism evidence="2 3">
    <name type="scientific">Actinotalea fermentans</name>
    <dbReference type="NCBI Taxonomy" id="43671"/>
    <lineage>
        <taxon>Bacteria</taxon>
        <taxon>Bacillati</taxon>
        <taxon>Actinomycetota</taxon>
        <taxon>Actinomycetes</taxon>
        <taxon>Micrococcales</taxon>
        <taxon>Cellulomonadaceae</taxon>
        <taxon>Actinotalea</taxon>
    </lineage>
</organism>
<dbReference type="PANTHER" id="PTHR43798">
    <property type="entry name" value="MONOACYLGLYCEROL LIPASE"/>
    <property type="match status" value="1"/>
</dbReference>
<dbReference type="GO" id="GO:0016787">
    <property type="term" value="F:hydrolase activity"/>
    <property type="evidence" value="ECO:0007669"/>
    <property type="project" value="UniProtKB-KW"/>
</dbReference>
<proteinExistence type="predicted"/>
<dbReference type="GO" id="GO:0016020">
    <property type="term" value="C:membrane"/>
    <property type="evidence" value="ECO:0007669"/>
    <property type="project" value="TreeGrafter"/>
</dbReference>
<dbReference type="Proteomes" id="UP000321484">
    <property type="component" value="Unassembled WGS sequence"/>
</dbReference>
<accession>A0A511YWV1</accession>
<dbReference type="SUPFAM" id="SSF53474">
    <property type="entry name" value="alpha/beta-Hydrolases"/>
    <property type="match status" value="1"/>
</dbReference>
<dbReference type="PANTHER" id="PTHR43798:SF33">
    <property type="entry name" value="HYDROLASE, PUTATIVE (AFU_ORTHOLOGUE AFUA_2G14860)-RELATED"/>
    <property type="match status" value="1"/>
</dbReference>
<dbReference type="Pfam" id="PF12697">
    <property type="entry name" value="Abhydrolase_6"/>
    <property type="match status" value="1"/>
</dbReference>
<evidence type="ECO:0000313" key="3">
    <source>
        <dbReference type="Proteomes" id="UP000321484"/>
    </source>
</evidence>
<dbReference type="PRINTS" id="PR00111">
    <property type="entry name" value="ABHYDROLASE"/>
</dbReference>
<name>A0A511YWV1_9CELL</name>
<sequence length="281" mass="29899">MTTEIQYLDRRTGRIAYTVLEPAGAPTDAPTVVLSPGMGDLRGVFRDVVGPLRASGARVVTADLRGHGESDTTFESYDVLAIARDLEALVQHLGVPVVLLGHSVSAGAAAVVAARRPELVRSLVLVSPHLTGGGSVATLIARIMTQAIRRPIGAGFWTAYYRSLHKGRRADWFDEHVRAVRASLRDGAHLVSFGRLARALVTSHHPVPLEEVVAPTLVLHGALDPEFTDPAAELATAVSRLQARAASVEGLLVPEAGHYPHAQRPDVVVPALLAHLAQVRA</sequence>
<keyword evidence="2" id="KW-0378">Hydrolase</keyword>
<dbReference type="AlphaFoldDB" id="A0A511YWV1"/>
<dbReference type="Gene3D" id="3.40.50.1820">
    <property type="entry name" value="alpha/beta hydrolase"/>
    <property type="match status" value="1"/>
</dbReference>
<evidence type="ECO:0000259" key="1">
    <source>
        <dbReference type="Pfam" id="PF12697"/>
    </source>
</evidence>
<dbReference type="RefSeq" id="WP_034246067.1">
    <property type="nucleotide sequence ID" value="NZ_BJYK01000002.1"/>
</dbReference>
<dbReference type="PRINTS" id="PR00412">
    <property type="entry name" value="EPOXHYDRLASE"/>
</dbReference>
<comment type="caution">
    <text evidence="2">The sequence shown here is derived from an EMBL/GenBank/DDBJ whole genome shotgun (WGS) entry which is preliminary data.</text>
</comment>
<dbReference type="InterPro" id="IPR029058">
    <property type="entry name" value="AB_hydrolase_fold"/>
</dbReference>
<dbReference type="InterPro" id="IPR000073">
    <property type="entry name" value="AB_hydrolase_1"/>
</dbReference>
<dbReference type="InterPro" id="IPR000639">
    <property type="entry name" value="Epox_hydrolase-like"/>
</dbReference>